<dbReference type="Gramene" id="TraesROB_scaffold_044185_01G000100.1">
    <property type="protein sequence ID" value="TraesROB_scaffold_044185_01G000100.1"/>
    <property type="gene ID" value="TraesROB_scaffold_044185_01G000100"/>
</dbReference>
<protein>
    <submittedName>
        <fullName evidence="2">Uncharacterized protein</fullName>
    </submittedName>
</protein>
<dbReference type="EnsemblPlants" id="TraesCS2A02G055800.1">
    <property type="protein sequence ID" value="TraesCS2A02G055800.1.cds1"/>
    <property type="gene ID" value="TraesCS2A02G055800"/>
</dbReference>
<dbReference type="Gramene" id="TraesARI2A03G00602020.1">
    <property type="protein sequence ID" value="TraesARI2A03G00602020.1.CDS1"/>
    <property type="gene ID" value="TraesARI2A03G00602020"/>
</dbReference>
<keyword evidence="3" id="KW-1185">Reference proteome</keyword>
<dbReference type="Gramene" id="TraesJUL2A03G00598300.1">
    <property type="protein sequence ID" value="TraesJUL2A03G00598300.1.CDS1"/>
    <property type="gene ID" value="TraesJUL2A03G00598300"/>
</dbReference>
<dbReference type="Gramene" id="TraesNOR2A03G00603030.1">
    <property type="protein sequence ID" value="TraesNOR2A03G00603030.1.CDS1"/>
    <property type="gene ID" value="TraesNOR2A03G00603030"/>
</dbReference>
<dbReference type="Gramene" id="TraesWEE_scaffold_054942_01G000400.1">
    <property type="protein sequence ID" value="TraesWEE_scaffold_054942_01G000400.1"/>
    <property type="gene ID" value="TraesWEE_scaffold_054942_01G000400"/>
</dbReference>
<name>A0A3B6AQ67_WHEAT</name>
<reference evidence="2" key="1">
    <citation type="submission" date="2018-08" db="EMBL/GenBank/DDBJ databases">
        <authorList>
            <person name="Rossello M."/>
        </authorList>
    </citation>
    <scope>NUCLEOTIDE SEQUENCE [LARGE SCALE GENOMIC DNA]</scope>
    <source>
        <strain evidence="2">cv. Chinese Spring</strain>
    </source>
</reference>
<reference evidence="2" key="2">
    <citation type="submission" date="2018-10" db="UniProtKB">
        <authorList>
            <consortium name="EnsemblPlants"/>
        </authorList>
    </citation>
    <scope>IDENTIFICATION</scope>
</reference>
<evidence type="ECO:0000256" key="1">
    <source>
        <dbReference type="SAM" id="MobiDB-lite"/>
    </source>
</evidence>
<accession>A0A3B6AQ67</accession>
<feature type="compositionally biased region" description="Basic and acidic residues" evidence="1">
    <location>
        <begin position="1"/>
        <end position="20"/>
    </location>
</feature>
<feature type="region of interest" description="Disordered" evidence="1">
    <location>
        <begin position="1"/>
        <end position="31"/>
    </location>
</feature>
<evidence type="ECO:0000313" key="3">
    <source>
        <dbReference type="Proteomes" id="UP000019116"/>
    </source>
</evidence>
<proteinExistence type="predicted"/>
<dbReference type="Proteomes" id="UP000019116">
    <property type="component" value="Chromosome 2A"/>
</dbReference>
<dbReference type="Gramene" id="TraesLDM2A03G00596810.1">
    <property type="protein sequence ID" value="TraesLDM2A03G00596810.1.CDS1"/>
    <property type="gene ID" value="TraesLDM2A03G00596810"/>
</dbReference>
<dbReference type="AlphaFoldDB" id="A0A3B6AQ67"/>
<dbReference type="Gramene" id="TraesCS2A02G055800.1">
    <property type="protein sequence ID" value="TraesCS2A02G055800.1.cds1"/>
    <property type="gene ID" value="TraesCS2A02G055800"/>
</dbReference>
<organism evidence="2">
    <name type="scientific">Triticum aestivum</name>
    <name type="common">Wheat</name>
    <dbReference type="NCBI Taxonomy" id="4565"/>
    <lineage>
        <taxon>Eukaryota</taxon>
        <taxon>Viridiplantae</taxon>
        <taxon>Streptophyta</taxon>
        <taxon>Embryophyta</taxon>
        <taxon>Tracheophyta</taxon>
        <taxon>Spermatophyta</taxon>
        <taxon>Magnoliopsida</taxon>
        <taxon>Liliopsida</taxon>
        <taxon>Poales</taxon>
        <taxon>Poaceae</taxon>
        <taxon>BOP clade</taxon>
        <taxon>Pooideae</taxon>
        <taxon>Triticodae</taxon>
        <taxon>Triticeae</taxon>
        <taxon>Triticinae</taxon>
        <taxon>Triticum</taxon>
    </lineage>
</organism>
<dbReference type="Gramene" id="TraesLAC2A03G00598870.1">
    <property type="protein sequence ID" value="TraesLAC2A03G00598870.1.CDS1"/>
    <property type="gene ID" value="TraesLAC2A03G00598870"/>
</dbReference>
<feature type="compositionally biased region" description="Gly residues" evidence="1">
    <location>
        <begin position="21"/>
        <end position="31"/>
    </location>
</feature>
<evidence type="ECO:0000313" key="2">
    <source>
        <dbReference type="EnsemblPlants" id="TraesCS2A02G055800.1.cds1"/>
    </source>
</evidence>
<dbReference type="Gramene" id="TraesCS2A03G0108200.1">
    <property type="protein sequence ID" value="TraesCS2A03G0108200.1.CDS1"/>
    <property type="gene ID" value="TraesCS2A03G0108200"/>
</dbReference>
<dbReference type="Gramene" id="TraesPARA_EIv1.0_0452430.1">
    <property type="protein sequence ID" value="TraesPARA_EIv1.0_0452430.1.CDS1"/>
    <property type="gene ID" value="TraesPARA_EIv1.0_0452430"/>
</dbReference>
<sequence length="83" mass="8862">MEWGKNRERKDRTNREERGSGGDVVKGYGAPGRGVVVQPMAPWAKASWAQGQADVGVSADQNGALDRGVMLSSMAPQVRASCM</sequence>
<dbReference type="Gramene" id="TraesCAD_scaffold_050141_01G000100.1">
    <property type="protein sequence ID" value="TraesCAD_scaffold_050141_01G000100.1"/>
    <property type="gene ID" value="TraesCAD_scaffold_050141_01G000100"/>
</dbReference>